<proteinExistence type="predicted"/>
<keyword evidence="2" id="KW-1185">Reference proteome</keyword>
<name>A0A3Q0T5W8_AMPCI</name>
<organism evidence="1 2">
    <name type="scientific">Amphilophus citrinellus</name>
    <name type="common">Midas cichlid</name>
    <name type="synonym">Cichlasoma citrinellum</name>
    <dbReference type="NCBI Taxonomy" id="61819"/>
    <lineage>
        <taxon>Eukaryota</taxon>
        <taxon>Metazoa</taxon>
        <taxon>Chordata</taxon>
        <taxon>Craniata</taxon>
        <taxon>Vertebrata</taxon>
        <taxon>Euteleostomi</taxon>
        <taxon>Actinopterygii</taxon>
        <taxon>Neopterygii</taxon>
        <taxon>Teleostei</taxon>
        <taxon>Neoteleostei</taxon>
        <taxon>Acanthomorphata</taxon>
        <taxon>Ovalentaria</taxon>
        <taxon>Cichlomorphae</taxon>
        <taxon>Cichliformes</taxon>
        <taxon>Cichlidae</taxon>
        <taxon>New World cichlids</taxon>
        <taxon>Cichlasomatinae</taxon>
        <taxon>Heroini</taxon>
        <taxon>Amphilophus</taxon>
    </lineage>
</organism>
<dbReference type="Ensembl" id="ENSACIT00000031037.1">
    <property type="protein sequence ID" value="ENSACIP00000030244.1"/>
    <property type="gene ID" value="ENSACIG00000023406.1"/>
</dbReference>
<evidence type="ECO:0000313" key="1">
    <source>
        <dbReference type="Ensembl" id="ENSACIP00000030244.1"/>
    </source>
</evidence>
<reference evidence="1" key="1">
    <citation type="submission" date="2025-08" db="UniProtKB">
        <authorList>
            <consortium name="Ensembl"/>
        </authorList>
    </citation>
    <scope>IDENTIFICATION</scope>
</reference>
<evidence type="ECO:0000313" key="2">
    <source>
        <dbReference type="Proteomes" id="UP000261340"/>
    </source>
</evidence>
<sequence length="106" mass="11689">MTCAALLFYFLHSDDPHAPSIHSTLNSFLLVEGLQLLSSSFIFFEPLVPLKKILRCDIISSPYTCCSFLSASDGIFPNWTRNFRLVCSSGCTAPLPEGLLFLPAQS</sequence>
<dbReference type="AlphaFoldDB" id="A0A3Q0T5W8"/>
<reference evidence="1" key="2">
    <citation type="submission" date="2025-09" db="UniProtKB">
        <authorList>
            <consortium name="Ensembl"/>
        </authorList>
    </citation>
    <scope>IDENTIFICATION</scope>
</reference>
<accession>A0A3Q0T5W8</accession>
<dbReference type="Proteomes" id="UP000261340">
    <property type="component" value="Unplaced"/>
</dbReference>
<protein>
    <submittedName>
        <fullName evidence="1">Uncharacterized protein</fullName>
    </submittedName>
</protein>